<dbReference type="InterPro" id="IPR025996">
    <property type="entry name" value="MT1864/Rv1816-like_C"/>
</dbReference>
<dbReference type="PRINTS" id="PR00455">
    <property type="entry name" value="HTHTETR"/>
</dbReference>
<dbReference type="SUPFAM" id="SSF46689">
    <property type="entry name" value="Homeodomain-like"/>
    <property type="match status" value="1"/>
</dbReference>
<keyword evidence="2 4" id="KW-0238">DNA-binding</keyword>
<protein>
    <submittedName>
        <fullName evidence="6">TetR family transcriptional regulator</fullName>
    </submittedName>
</protein>
<dbReference type="PROSITE" id="PS50977">
    <property type="entry name" value="HTH_TETR_2"/>
    <property type="match status" value="1"/>
</dbReference>
<keyword evidence="1" id="KW-0805">Transcription regulation</keyword>
<dbReference type="Proteomes" id="UP000433309">
    <property type="component" value="Unassembled WGS sequence"/>
</dbReference>
<dbReference type="EMBL" id="WKJK01000003">
    <property type="protein sequence ID" value="MRW89792.1"/>
    <property type="molecule type" value="Genomic_DNA"/>
</dbReference>
<feature type="DNA-binding region" description="H-T-H motif" evidence="4">
    <location>
        <begin position="33"/>
        <end position="52"/>
    </location>
</feature>
<dbReference type="InterPro" id="IPR009057">
    <property type="entry name" value="Homeodomain-like_sf"/>
</dbReference>
<dbReference type="GO" id="GO:0003700">
    <property type="term" value="F:DNA-binding transcription factor activity"/>
    <property type="evidence" value="ECO:0007669"/>
    <property type="project" value="TreeGrafter"/>
</dbReference>
<evidence type="ECO:0000256" key="4">
    <source>
        <dbReference type="PROSITE-ProRule" id="PRU00335"/>
    </source>
</evidence>
<dbReference type="InterPro" id="IPR036271">
    <property type="entry name" value="Tet_transcr_reg_TetR-rel_C_sf"/>
</dbReference>
<name>A0A6I2KW64_9BURK</name>
<accession>A0A6I2KW64</accession>
<evidence type="ECO:0000256" key="1">
    <source>
        <dbReference type="ARBA" id="ARBA00023015"/>
    </source>
</evidence>
<evidence type="ECO:0000259" key="5">
    <source>
        <dbReference type="PROSITE" id="PS50977"/>
    </source>
</evidence>
<dbReference type="InterPro" id="IPR050109">
    <property type="entry name" value="HTH-type_TetR-like_transc_reg"/>
</dbReference>
<dbReference type="AlphaFoldDB" id="A0A6I2KW64"/>
<dbReference type="PANTHER" id="PTHR30055">
    <property type="entry name" value="HTH-TYPE TRANSCRIPTIONAL REGULATOR RUTR"/>
    <property type="match status" value="1"/>
</dbReference>
<feature type="domain" description="HTH tetR-type" evidence="5">
    <location>
        <begin position="10"/>
        <end position="70"/>
    </location>
</feature>
<evidence type="ECO:0000313" key="6">
    <source>
        <dbReference type="EMBL" id="MRW89792.1"/>
    </source>
</evidence>
<sequence length="203" mass="22108">MATERGYHHGDLRASLIAKALEVVESDGYEVVSLRALAEQLGVTRGAPYRHFPERDQLLAEVAAIGFQRLHALAHAEAARDAEPMARVVAAARQFLRFVDANPQLFRLMFEAGLLNDPTTHPQLAQAQSDTYATILAMFSAALEQDGIAAGRARGRLIAFWATIYGYAKIRQASLLQTYMVGDLGAADIEDQVIASAIGRDTL</sequence>
<keyword evidence="7" id="KW-1185">Reference proteome</keyword>
<evidence type="ECO:0000256" key="2">
    <source>
        <dbReference type="ARBA" id="ARBA00023125"/>
    </source>
</evidence>
<reference evidence="6 7" key="1">
    <citation type="submission" date="2019-11" db="EMBL/GenBank/DDBJ databases">
        <title>Novel species isolated from a subtropical stream in China.</title>
        <authorList>
            <person name="Lu H."/>
        </authorList>
    </citation>
    <scope>NUCLEOTIDE SEQUENCE [LARGE SCALE GENOMIC DNA]</scope>
    <source>
        <strain evidence="6 7">FT80W</strain>
    </source>
</reference>
<keyword evidence="3" id="KW-0804">Transcription</keyword>
<dbReference type="InterPro" id="IPR001647">
    <property type="entry name" value="HTH_TetR"/>
</dbReference>
<dbReference type="RefSeq" id="WP_154374615.1">
    <property type="nucleotide sequence ID" value="NZ_WKJK01000003.1"/>
</dbReference>
<proteinExistence type="predicted"/>
<dbReference type="Pfam" id="PF00440">
    <property type="entry name" value="TetR_N"/>
    <property type="match status" value="1"/>
</dbReference>
<comment type="caution">
    <text evidence="6">The sequence shown here is derived from an EMBL/GenBank/DDBJ whole genome shotgun (WGS) entry which is preliminary data.</text>
</comment>
<dbReference type="Pfam" id="PF13305">
    <property type="entry name" value="TetR_C_33"/>
    <property type="match status" value="1"/>
</dbReference>
<organism evidence="6 7">
    <name type="scientific">Duganella guangzhouensis</name>
    <dbReference type="NCBI Taxonomy" id="2666084"/>
    <lineage>
        <taxon>Bacteria</taxon>
        <taxon>Pseudomonadati</taxon>
        <taxon>Pseudomonadota</taxon>
        <taxon>Betaproteobacteria</taxon>
        <taxon>Burkholderiales</taxon>
        <taxon>Oxalobacteraceae</taxon>
        <taxon>Telluria group</taxon>
        <taxon>Duganella</taxon>
    </lineage>
</organism>
<evidence type="ECO:0000313" key="7">
    <source>
        <dbReference type="Proteomes" id="UP000433309"/>
    </source>
</evidence>
<gene>
    <name evidence="6" type="ORF">GJ699_07330</name>
</gene>
<evidence type="ECO:0000256" key="3">
    <source>
        <dbReference type="ARBA" id="ARBA00023163"/>
    </source>
</evidence>
<dbReference type="GO" id="GO:0000976">
    <property type="term" value="F:transcription cis-regulatory region binding"/>
    <property type="evidence" value="ECO:0007669"/>
    <property type="project" value="TreeGrafter"/>
</dbReference>
<dbReference type="SUPFAM" id="SSF48498">
    <property type="entry name" value="Tetracyclin repressor-like, C-terminal domain"/>
    <property type="match status" value="1"/>
</dbReference>
<dbReference type="Gene3D" id="1.10.357.10">
    <property type="entry name" value="Tetracycline Repressor, domain 2"/>
    <property type="match status" value="1"/>
</dbReference>
<dbReference type="PANTHER" id="PTHR30055:SF220">
    <property type="entry name" value="TETR-FAMILY REGULATORY PROTEIN"/>
    <property type="match status" value="1"/>
</dbReference>